<name>U2V2R4_9ACTN</name>
<dbReference type="STRING" id="1125712.HMPREF1316_2491"/>
<dbReference type="PATRIC" id="fig|1125712.3.peg.669"/>
<evidence type="ECO:0000313" key="2">
    <source>
        <dbReference type="EMBL" id="ERL09647.1"/>
    </source>
</evidence>
<dbReference type="EMBL" id="AWEZ01000023">
    <property type="protein sequence ID" value="ERL09647.1"/>
    <property type="molecule type" value="Genomic_DNA"/>
</dbReference>
<dbReference type="Proteomes" id="UP000016638">
    <property type="component" value="Unassembled WGS sequence"/>
</dbReference>
<evidence type="ECO:0000313" key="3">
    <source>
        <dbReference type="Proteomes" id="UP000016638"/>
    </source>
</evidence>
<feature type="compositionally biased region" description="Basic and acidic residues" evidence="1">
    <location>
        <begin position="1"/>
        <end position="13"/>
    </location>
</feature>
<dbReference type="AlphaFoldDB" id="U2V2R4"/>
<feature type="region of interest" description="Disordered" evidence="1">
    <location>
        <begin position="1"/>
        <end position="63"/>
    </location>
</feature>
<accession>U2V2R4</accession>
<organism evidence="2 3">
    <name type="scientific">Olsenella profusa F0195</name>
    <dbReference type="NCBI Taxonomy" id="1125712"/>
    <lineage>
        <taxon>Bacteria</taxon>
        <taxon>Bacillati</taxon>
        <taxon>Actinomycetota</taxon>
        <taxon>Coriobacteriia</taxon>
        <taxon>Coriobacteriales</taxon>
        <taxon>Atopobiaceae</taxon>
        <taxon>Olsenella</taxon>
    </lineage>
</organism>
<keyword evidence="3" id="KW-1185">Reference proteome</keyword>
<proteinExistence type="predicted"/>
<reference evidence="2 3" key="1">
    <citation type="submission" date="2013-08" db="EMBL/GenBank/DDBJ databases">
        <authorList>
            <person name="Durkin A.S."/>
            <person name="Haft D.R."/>
            <person name="McCorrison J."/>
            <person name="Torralba M."/>
            <person name="Gillis M."/>
            <person name="Haft D.H."/>
            <person name="Methe B."/>
            <person name="Sutton G."/>
            <person name="Nelson K.E."/>
        </authorList>
    </citation>
    <scope>NUCLEOTIDE SEQUENCE [LARGE SCALE GENOMIC DNA]</scope>
    <source>
        <strain evidence="2 3">F0195</strain>
    </source>
</reference>
<sequence>MRLLPVRDRDRGGIDGGAVTPDGPSAPDKATHQASHPRRKHAPPIHPQLQLARRHPEQVLASG</sequence>
<protein>
    <submittedName>
        <fullName evidence="2">Uncharacterized protein</fullName>
    </submittedName>
</protein>
<evidence type="ECO:0000256" key="1">
    <source>
        <dbReference type="SAM" id="MobiDB-lite"/>
    </source>
</evidence>
<comment type="caution">
    <text evidence="2">The sequence shown here is derived from an EMBL/GenBank/DDBJ whole genome shotgun (WGS) entry which is preliminary data.</text>
</comment>
<gene>
    <name evidence="2" type="ORF">HMPREF1316_2491</name>
</gene>